<keyword evidence="2" id="KW-0645">Protease</keyword>
<proteinExistence type="inferred from homology"/>
<protein>
    <recommendedName>
        <fullName evidence="6">Ubiquitin-like protease family profile domain-containing protein</fullName>
    </recommendedName>
</protein>
<feature type="region of interest" description="Disordered" evidence="4">
    <location>
        <begin position="192"/>
        <end position="215"/>
    </location>
</feature>
<keyword evidence="5" id="KW-0812">Transmembrane</keyword>
<feature type="transmembrane region" description="Helical" evidence="5">
    <location>
        <begin position="39"/>
        <end position="57"/>
    </location>
</feature>
<keyword evidence="3" id="KW-0378">Hydrolase</keyword>
<evidence type="ECO:0000259" key="6">
    <source>
        <dbReference type="Pfam" id="PF02902"/>
    </source>
</evidence>
<dbReference type="GO" id="GO:0006508">
    <property type="term" value="P:proteolysis"/>
    <property type="evidence" value="ECO:0007669"/>
    <property type="project" value="UniProtKB-KW"/>
</dbReference>
<comment type="caution">
    <text evidence="7">The sequence shown here is derived from an EMBL/GenBank/DDBJ whole genome shotgun (WGS) entry which is preliminary data.</text>
</comment>
<feature type="transmembrane region" description="Helical" evidence="5">
    <location>
        <begin position="84"/>
        <end position="104"/>
    </location>
</feature>
<dbReference type="Proteomes" id="UP000626092">
    <property type="component" value="Unassembled WGS sequence"/>
</dbReference>
<dbReference type="EMBL" id="WJXA01000008">
    <property type="protein sequence ID" value="KAF7136121.1"/>
    <property type="molecule type" value="Genomic_DNA"/>
</dbReference>
<evidence type="ECO:0000313" key="7">
    <source>
        <dbReference type="EMBL" id="KAF7136121.1"/>
    </source>
</evidence>
<feature type="transmembrane region" description="Helical" evidence="5">
    <location>
        <begin position="539"/>
        <end position="564"/>
    </location>
</feature>
<name>A0A834LHM0_RHOSS</name>
<evidence type="ECO:0000256" key="2">
    <source>
        <dbReference type="ARBA" id="ARBA00022670"/>
    </source>
</evidence>
<dbReference type="OrthoDB" id="1694156at2759"/>
<dbReference type="CDD" id="cd00084">
    <property type="entry name" value="HMG-box_SF"/>
    <property type="match status" value="1"/>
</dbReference>
<feature type="compositionally biased region" description="Acidic residues" evidence="4">
    <location>
        <begin position="195"/>
        <end position="206"/>
    </location>
</feature>
<evidence type="ECO:0000256" key="3">
    <source>
        <dbReference type="ARBA" id="ARBA00022801"/>
    </source>
</evidence>
<gene>
    <name evidence="7" type="ORF">RHSIM_Rhsim08G0133200</name>
</gene>
<dbReference type="GO" id="GO:0008234">
    <property type="term" value="F:cysteine-type peptidase activity"/>
    <property type="evidence" value="ECO:0007669"/>
    <property type="project" value="InterPro"/>
</dbReference>
<dbReference type="Pfam" id="PF02902">
    <property type="entry name" value="Peptidase_C48"/>
    <property type="match status" value="1"/>
</dbReference>
<comment type="similarity">
    <text evidence="1">Belongs to the peptidase C48 family.</text>
</comment>
<keyword evidence="5" id="KW-1133">Transmembrane helix</keyword>
<reference evidence="7" key="1">
    <citation type="submission" date="2019-11" db="EMBL/GenBank/DDBJ databases">
        <authorList>
            <person name="Liu Y."/>
            <person name="Hou J."/>
            <person name="Li T.-Q."/>
            <person name="Guan C.-H."/>
            <person name="Wu X."/>
            <person name="Wu H.-Z."/>
            <person name="Ling F."/>
            <person name="Zhang R."/>
            <person name="Shi X.-G."/>
            <person name="Ren J.-P."/>
            <person name="Chen E.-F."/>
            <person name="Sun J.-M."/>
        </authorList>
    </citation>
    <scope>NUCLEOTIDE SEQUENCE</scope>
    <source>
        <strain evidence="7">Adult_tree_wgs_1</strain>
        <tissue evidence="7">Leaves</tissue>
    </source>
</reference>
<organism evidence="7 8">
    <name type="scientific">Rhododendron simsii</name>
    <name type="common">Sims's rhododendron</name>
    <dbReference type="NCBI Taxonomy" id="118357"/>
    <lineage>
        <taxon>Eukaryota</taxon>
        <taxon>Viridiplantae</taxon>
        <taxon>Streptophyta</taxon>
        <taxon>Embryophyta</taxon>
        <taxon>Tracheophyta</taxon>
        <taxon>Spermatophyta</taxon>
        <taxon>Magnoliopsida</taxon>
        <taxon>eudicotyledons</taxon>
        <taxon>Gunneridae</taxon>
        <taxon>Pentapetalae</taxon>
        <taxon>asterids</taxon>
        <taxon>Ericales</taxon>
        <taxon>Ericaceae</taxon>
        <taxon>Ericoideae</taxon>
        <taxon>Rhodoreae</taxon>
        <taxon>Rhododendron</taxon>
    </lineage>
</organism>
<evidence type="ECO:0000256" key="1">
    <source>
        <dbReference type="ARBA" id="ARBA00005234"/>
    </source>
</evidence>
<dbReference type="SUPFAM" id="SSF54001">
    <property type="entry name" value="Cysteine proteinases"/>
    <property type="match status" value="1"/>
</dbReference>
<accession>A0A834LHM0</accession>
<sequence length="636" mass="71180">MSLVLTAICCVDATVVSVMAVVAAATTLLVQSAAKCCSVVLYFLFCQLQFAICYRLFCYHADDIFCCCFCSFTSVDADVCKSKLLIMVLCVNFLASCAVISMMARSKAKARKSIVPPMKVQVKKGAIVHEGSSSQKEQRKPSGFAVYVKDFTQGLKKAFKEDNIIKQTEVMAAISKWWHKGYWQKKYDETYEGSSNEEDNDEEEVNDDKSSQEEGDNYQCDAIKAFNAFHTLLDVKCGHLHRAFVMHLVQCFNPETCSIEFMRGVVVHIAEEDVARVLGMPIGKTPVPTECLESHRNKIEENFNGGFKGIEILKLENVIKEGHTDGRQKELVVIYFDLHPLDVDIGKEPEAPIGLWTKELIDIQISKEEEDKPIEDSIFSQFPPHNLKNQICIDMYEDFMSQFINNYKRLHEMDAAMGEPVIGSPVLQSPQDGPWAHSSNLLHAQSDEFSSVLRDNCDPDKVGYDVLKCDMQKNLFALLKKTRRRSRNDSRIFKVEYADVPQQTNIHDCGIYVMKLVDCWDGRTYPSAERQQGYFEVILWVRGFVLVRGFLISLAASVAALSLVAAFKMDSGVIIMLVGIVLSALLFVLNSSSLLSPPATTVLLVLGLWSVYVLSSADADRLKLLLPTSVVLSGTC</sequence>
<feature type="transmembrane region" description="Helical" evidence="5">
    <location>
        <begin position="571"/>
        <end position="589"/>
    </location>
</feature>
<dbReference type="Gene3D" id="3.40.395.10">
    <property type="entry name" value="Adenoviral Proteinase, Chain A"/>
    <property type="match status" value="1"/>
</dbReference>
<keyword evidence="8" id="KW-1185">Reference proteome</keyword>
<evidence type="ECO:0000256" key="5">
    <source>
        <dbReference type="SAM" id="Phobius"/>
    </source>
</evidence>
<evidence type="ECO:0000313" key="8">
    <source>
        <dbReference type="Proteomes" id="UP000626092"/>
    </source>
</evidence>
<dbReference type="InterPro" id="IPR038765">
    <property type="entry name" value="Papain-like_cys_pep_sf"/>
</dbReference>
<dbReference type="InterPro" id="IPR003653">
    <property type="entry name" value="Peptidase_C48_C"/>
</dbReference>
<evidence type="ECO:0000256" key="4">
    <source>
        <dbReference type="SAM" id="MobiDB-lite"/>
    </source>
</evidence>
<feature type="domain" description="Ubiquitin-like protease family profile" evidence="6">
    <location>
        <begin position="470"/>
        <end position="519"/>
    </location>
</feature>
<dbReference type="AlphaFoldDB" id="A0A834LHM0"/>
<feature type="transmembrane region" description="Helical" evidence="5">
    <location>
        <begin position="595"/>
        <end position="614"/>
    </location>
</feature>
<keyword evidence="5" id="KW-0472">Membrane</keyword>